<dbReference type="Gene3D" id="3.30.1490.20">
    <property type="entry name" value="ATP-grasp fold, A domain"/>
    <property type="match status" value="1"/>
</dbReference>
<dbReference type="Pfam" id="PF19045">
    <property type="entry name" value="Ligase_CoA_2"/>
    <property type="match status" value="1"/>
</dbReference>
<dbReference type="GO" id="GO:0005524">
    <property type="term" value="F:ATP binding"/>
    <property type="evidence" value="ECO:0007669"/>
    <property type="project" value="InterPro"/>
</dbReference>
<dbReference type="SUPFAM" id="SSF52210">
    <property type="entry name" value="Succinyl-CoA synthetase domains"/>
    <property type="match status" value="2"/>
</dbReference>
<dbReference type="EMBL" id="CP003055">
    <property type="protein sequence ID" value="AFM20579.1"/>
    <property type="molecule type" value="Genomic_DNA"/>
</dbReference>
<sequence length="663" mass="70127">MQLLEALFDPRRVLLVGASERIGSIGKLLVENLESFGGELVCKSGPAPLDDCGEFDLAIIATPGEHVLRITQELSHRARAIIVLSAGFGETGTQGRDAQASLVHSARPARVIGPNCFGLQDCNRRLNASISAGLPLGGGDVSLVSQAGTYAMAAATHSYDARLRIGKVIALGNTSDISASELVAELRNDPETETLCFALESLPDARAFVEEVERTTPSKPVIVYKAGKTDAGARTAASHTGALAAPTTMLRHTLRQAGAVQVDSGEELFDAAQVLDVRPLPNGPRMGVVSNSGGAAVELTDALAGQGLTVPELSDSLRQRIAAKLPTYASSRNPVDITPVWADYSRLYAHLVETLATSKEVDAIVVVLAHRAAEDADAIEAIAQSCQMLRTTQVEVPIYVYAIGRSGVLQALHSLRDTGIPCFDAPHRVARAVAHAYQYGQARRRAGTQLPPLANRLDVQAEDKGIELADLLTRRGIAVAPSWRCSSVDEVADVDVQLPAVVKIADAEHRTDRDGVRLNIRSRVELHAAAEEMLSRAAGGDVLVQRQIGGVEVIVGAFRDPVLGPIVMVGLGGIWVEVFDDVQFALAPIRHDNALALIAQLHAYPLLCGARGTPAVDLDSIADVVVRLAQLCADESSISTITLNPVMATAAGAVAVDWKLTSS</sequence>
<name>D2K2D6_MYCCN</name>
<dbReference type="HOGENOM" id="CLU_007415_3_1_11"/>
<reference evidence="2" key="1">
    <citation type="journal article" date="2011" name="Environ. Microbiol. Rep.">
        <title>Untangling the multiple monooxygenases of Mycobacterium chubuense strain NBB4, a versatile hydrocarbon degrader.</title>
        <authorList>
            <person name="Coleman N.V."/>
            <person name="Yau S."/>
            <person name="Wilson N.L."/>
            <person name="Nolan L.M."/>
            <person name="Migocki M.D."/>
            <person name="Ly M.A."/>
            <person name="Crossett B."/>
            <person name="Holmes A.J."/>
        </authorList>
    </citation>
    <scope>NUCLEOTIDE SEQUENCE</scope>
    <source>
        <strain evidence="2">NBB4</strain>
    </source>
</reference>
<geneLocation type="plasmid" evidence="3 4">
    <name>pMYCCH.02</name>
</geneLocation>
<feature type="domain" description="CoA-binding" evidence="1">
    <location>
        <begin position="7"/>
        <end position="88"/>
    </location>
</feature>
<dbReference type="PANTHER" id="PTHR42793">
    <property type="entry name" value="COA BINDING DOMAIN CONTAINING PROTEIN"/>
    <property type="match status" value="1"/>
</dbReference>
<protein>
    <submittedName>
        <fullName evidence="3">Acyl-CoA synthetase (NDP forming)</fullName>
    </submittedName>
    <submittedName>
        <fullName evidence="2">Putative acyl-CoA synthetase</fullName>
    </submittedName>
</protein>
<dbReference type="Gene3D" id="3.40.50.261">
    <property type="entry name" value="Succinyl-CoA synthetase domains"/>
    <property type="match status" value="2"/>
</dbReference>
<gene>
    <name evidence="3" type="ordered locus">Mycch_5975</name>
</gene>
<keyword evidence="4" id="KW-1185">Reference proteome</keyword>
<dbReference type="Pfam" id="PF13607">
    <property type="entry name" value="Succ_CoA_lig"/>
    <property type="match status" value="1"/>
</dbReference>
<dbReference type="InterPro" id="IPR016102">
    <property type="entry name" value="Succinyl-CoA_synth-like"/>
</dbReference>
<dbReference type="SUPFAM" id="SSF51735">
    <property type="entry name" value="NAD(P)-binding Rossmann-fold domains"/>
    <property type="match status" value="1"/>
</dbReference>
<dbReference type="GO" id="GO:0043758">
    <property type="term" value="F:acetate-CoA ligase (ADP-forming) activity"/>
    <property type="evidence" value="ECO:0007669"/>
    <property type="project" value="InterPro"/>
</dbReference>
<keyword evidence="3" id="KW-0614">Plasmid</keyword>
<dbReference type="Proteomes" id="UP000006057">
    <property type="component" value="Plasmid pMYCCH.02"/>
</dbReference>
<organism evidence="2">
    <name type="scientific">Mycolicibacterium chubuense (strain NBB4)</name>
    <name type="common">Mycobacterium chubuense</name>
    <dbReference type="NCBI Taxonomy" id="710421"/>
    <lineage>
        <taxon>Bacteria</taxon>
        <taxon>Bacillati</taxon>
        <taxon>Actinomycetota</taxon>
        <taxon>Actinomycetes</taxon>
        <taxon>Mycobacteriales</taxon>
        <taxon>Mycobacteriaceae</taxon>
        <taxon>Mycolicibacterium</taxon>
    </lineage>
</organism>
<evidence type="ECO:0000313" key="3">
    <source>
        <dbReference type="EMBL" id="AFM20579.1"/>
    </source>
</evidence>
<dbReference type="EMBL" id="GU174752">
    <property type="protein sequence ID" value="ACZ56342.1"/>
    <property type="molecule type" value="Genomic_DNA"/>
</dbReference>
<evidence type="ECO:0000259" key="1">
    <source>
        <dbReference type="SMART" id="SM00881"/>
    </source>
</evidence>
<dbReference type="SUPFAM" id="SSF56059">
    <property type="entry name" value="Glutathione synthetase ATP-binding domain-like"/>
    <property type="match status" value="1"/>
</dbReference>
<dbReference type="AlphaFoldDB" id="D2K2D6"/>
<dbReference type="Gene3D" id="3.30.470.20">
    <property type="entry name" value="ATP-grasp fold, B domain"/>
    <property type="match status" value="1"/>
</dbReference>
<accession>D2K2D6</accession>
<dbReference type="InterPro" id="IPR043938">
    <property type="entry name" value="Ligase_CoA_dom"/>
</dbReference>
<dbReference type="InterPro" id="IPR036291">
    <property type="entry name" value="NAD(P)-bd_dom_sf"/>
</dbReference>
<dbReference type="PANTHER" id="PTHR42793:SF1">
    <property type="entry name" value="PEPTIDYL-LYSINE N-ACETYLTRANSFERASE PATZ"/>
    <property type="match status" value="1"/>
</dbReference>
<dbReference type="PATRIC" id="fig|710421.3.peg.5956"/>
<dbReference type="Pfam" id="PF13549">
    <property type="entry name" value="ATP-grasp_5"/>
    <property type="match status" value="1"/>
</dbReference>
<proteinExistence type="predicted"/>
<dbReference type="Gene3D" id="3.40.50.720">
    <property type="entry name" value="NAD(P)-binding Rossmann-like Domain"/>
    <property type="match status" value="1"/>
</dbReference>
<dbReference type="InterPro" id="IPR013815">
    <property type="entry name" value="ATP_grasp_subdomain_1"/>
</dbReference>
<dbReference type="KEGG" id="mcb:Mycch_5975"/>
<dbReference type="SMART" id="SM00881">
    <property type="entry name" value="CoA_binding"/>
    <property type="match status" value="1"/>
</dbReference>
<evidence type="ECO:0000313" key="4">
    <source>
        <dbReference type="Proteomes" id="UP000006057"/>
    </source>
</evidence>
<dbReference type="InterPro" id="IPR032875">
    <property type="entry name" value="Succ_CoA_lig_flav_dom"/>
</dbReference>
<reference evidence="3 4" key="2">
    <citation type="submission" date="2012-06" db="EMBL/GenBank/DDBJ databases">
        <title>Complete sequence of plasmid 2 of Mycobacterium chubuense NBB4.</title>
        <authorList>
            <consortium name="US DOE Joint Genome Institute"/>
            <person name="Lucas S."/>
            <person name="Han J."/>
            <person name="Lapidus A."/>
            <person name="Cheng J.-F."/>
            <person name="Goodwin L."/>
            <person name="Pitluck S."/>
            <person name="Peters L."/>
            <person name="Mikhailova N."/>
            <person name="Teshima H."/>
            <person name="Detter J.C."/>
            <person name="Han C."/>
            <person name="Tapia R."/>
            <person name="Land M."/>
            <person name="Hauser L."/>
            <person name="Kyrpides N."/>
            <person name="Ivanova N."/>
            <person name="Pagani I."/>
            <person name="Mattes T."/>
            <person name="Holmes A."/>
            <person name="Rutledge P."/>
            <person name="Paulsen I."/>
            <person name="Coleman N."/>
            <person name="Woyke T."/>
        </authorList>
    </citation>
    <scope>NUCLEOTIDE SEQUENCE [LARGE SCALE GENOMIC DNA]</scope>
    <source>
        <strain evidence="3 4">NBB4</strain>
        <plasmid evidence="3 4">pMYCCH.02</plasmid>
    </source>
</reference>
<dbReference type="OrthoDB" id="190266at2"/>
<dbReference type="InterPro" id="IPR003781">
    <property type="entry name" value="CoA-bd"/>
</dbReference>
<dbReference type="RefSeq" id="WP_014805820.1">
    <property type="nucleotide sequence ID" value="NC_018023.1"/>
</dbReference>
<evidence type="ECO:0000313" key="2">
    <source>
        <dbReference type="EMBL" id="ACZ56342.1"/>
    </source>
</evidence>